<keyword evidence="1" id="KW-0805">Transcription regulation</keyword>
<evidence type="ECO:0000256" key="2">
    <source>
        <dbReference type="ARBA" id="ARBA00023163"/>
    </source>
</evidence>
<evidence type="ECO:0000259" key="4">
    <source>
        <dbReference type="Pfam" id="PF24278"/>
    </source>
</evidence>
<dbReference type="AlphaFoldDB" id="A0A1I6NYH1"/>
<dbReference type="PANTHER" id="PTHR34236">
    <property type="entry name" value="DIMETHYL SULFOXIDE REDUCTASE TRANSCRIPTIONAL ACTIVATOR"/>
    <property type="match status" value="1"/>
</dbReference>
<feature type="domain" description="HVO-0513-like N-terminal" evidence="4">
    <location>
        <begin position="3"/>
        <end position="133"/>
    </location>
</feature>
<name>A0A1I6NYH1_9EURY</name>
<gene>
    <name evidence="5" type="ORF">SAMN04488556_0204</name>
</gene>
<sequence>MHQFVVEHDSYDASRLLYQHQYADDENAVLFHVDGPRSPYEEVLEDVPATLEFEIAPCRDETFYLYARGSLTESERVFIDAVFQPGLIAVPPIVYQTDGTIRLTAIGPSDAIQTAVGNISDLMSVDVVSIGEFRAGRINSRTALTQRQFEAVSAAVDCGYYRMPSEGSLEEIAARLECSSGTAGELLRRAERTVMTRLVGRNPF</sequence>
<dbReference type="RefSeq" id="WP_245779370.1">
    <property type="nucleotide sequence ID" value="NZ_FOZS01000001.1"/>
</dbReference>
<evidence type="ECO:0000313" key="5">
    <source>
        <dbReference type="EMBL" id="SFS32994.1"/>
    </source>
</evidence>
<dbReference type="EMBL" id="FOZS01000001">
    <property type="protein sequence ID" value="SFS32994.1"/>
    <property type="molecule type" value="Genomic_DNA"/>
</dbReference>
<organism evidence="5 6">
    <name type="scientific">Halostagnicola kamekurae</name>
    <dbReference type="NCBI Taxonomy" id="619731"/>
    <lineage>
        <taxon>Archaea</taxon>
        <taxon>Methanobacteriati</taxon>
        <taxon>Methanobacteriota</taxon>
        <taxon>Stenosarchaea group</taxon>
        <taxon>Halobacteria</taxon>
        <taxon>Halobacteriales</taxon>
        <taxon>Natrialbaceae</taxon>
        <taxon>Halostagnicola</taxon>
    </lineage>
</organism>
<feature type="domain" description="HTH bat-type" evidence="3">
    <location>
        <begin position="144"/>
        <end position="196"/>
    </location>
</feature>
<keyword evidence="2" id="KW-0804">Transcription</keyword>
<keyword evidence="6" id="KW-1185">Reference proteome</keyword>
<dbReference type="Pfam" id="PF24278">
    <property type="entry name" value="HVO_0513_N"/>
    <property type="match status" value="1"/>
</dbReference>
<reference evidence="6" key="1">
    <citation type="submission" date="2016-10" db="EMBL/GenBank/DDBJ databases">
        <authorList>
            <person name="Varghese N."/>
            <person name="Submissions S."/>
        </authorList>
    </citation>
    <scope>NUCLEOTIDE SEQUENCE [LARGE SCALE GENOMIC DNA]</scope>
    <source>
        <strain evidence="6">DSM 22427</strain>
    </source>
</reference>
<evidence type="ECO:0000256" key="1">
    <source>
        <dbReference type="ARBA" id="ARBA00023015"/>
    </source>
</evidence>
<evidence type="ECO:0000313" key="6">
    <source>
        <dbReference type="Proteomes" id="UP000199199"/>
    </source>
</evidence>
<protein>
    <submittedName>
        <fullName evidence="5">HTH DNA binding domain-containing protein</fullName>
    </submittedName>
</protein>
<dbReference type="PANTHER" id="PTHR34236:SF1">
    <property type="entry name" value="DIMETHYL SULFOXIDE REDUCTASE TRANSCRIPTIONAL ACTIVATOR"/>
    <property type="match status" value="1"/>
</dbReference>
<dbReference type="InterPro" id="IPR056493">
    <property type="entry name" value="HVO_0513_N"/>
</dbReference>
<dbReference type="Proteomes" id="UP000199199">
    <property type="component" value="Unassembled WGS sequence"/>
</dbReference>
<evidence type="ECO:0000259" key="3">
    <source>
        <dbReference type="Pfam" id="PF04967"/>
    </source>
</evidence>
<proteinExistence type="predicted"/>
<dbReference type="Pfam" id="PF04967">
    <property type="entry name" value="HTH_10"/>
    <property type="match status" value="1"/>
</dbReference>
<accession>A0A1I6NYH1</accession>
<dbReference type="InterPro" id="IPR007050">
    <property type="entry name" value="HTH_bacterioopsin"/>
</dbReference>